<name>D7KZ54_ARALL</name>
<dbReference type="AlphaFoldDB" id="D7KZ54"/>
<keyword evidence="3" id="KW-1185">Reference proteome</keyword>
<evidence type="ECO:0000313" key="2">
    <source>
        <dbReference type="EMBL" id="EFH64567.1"/>
    </source>
</evidence>
<feature type="chain" id="PRO_5003102119" evidence="1">
    <location>
        <begin position="34"/>
        <end position="108"/>
    </location>
</feature>
<dbReference type="STRING" id="81972.D7KZ54"/>
<accession>D7KZ54</accession>
<gene>
    <name evidence="2" type="ORF">ARALYDRAFT_893858</name>
</gene>
<dbReference type="Proteomes" id="UP000008694">
    <property type="component" value="Unassembled WGS sequence"/>
</dbReference>
<keyword evidence="1" id="KW-0732">Signal</keyword>
<reference evidence="3" key="1">
    <citation type="journal article" date="2011" name="Nat. Genet.">
        <title>The Arabidopsis lyrata genome sequence and the basis of rapid genome size change.</title>
        <authorList>
            <person name="Hu T.T."/>
            <person name="Pattyn P."/>
            <person name="Bakker E.G."/>
            <person name="Cao J."/>
            <person name="Cheng J.-F."/>
            <person name="Clark R.M."/>
            <person name="Fahlgren N."/>
            <person name="Fawcett J.A."/>
            <person name="Grimwood J."/>
            <person name="Gundlach H."/>
            <person name="Haberer G."/>
            <person name="Hollister J.D."/>
            <person name="Ossowski S."/>
            <person name="Ottilar R.P."/>
            <person name="Salamov A.A."/>
            <person name="Schneeberger K."/>
            <person name="Spannagl M."/>
            <person name="Wang X."/>
            <person name="Yang L."/>
            <person name="Nasrallah M.E."/>
            <person name="Bergelson J."/>
            <person name="Carrington J.C."/>
            <person name="Gaut B.S."/>
            <person name="Schmutz J."/>
            <person name="Mayer K.F.X."/>
            <person name="Van de Peer Y."/>
            <person name="Grigoriev I.V."/>
            <person name="Nordborg M."/>
            <person name="Weigel D."/>
            <person name="Guo Y.-L."/>
        </authorList>
    </citation>
    <scope>NUCLEOTIDE SEQUENCE [LARGE SCALE GENOMIC DNA]</scope>
    <source>
        <strain evidence="3">cv. MN47</strain>
    </source>
</reference>
<proteinExistence type="predicted"/>
<protein>
    <submittedName>
        <fullName evidence="2">Uncharacterized protein</fullName>
    </submittedName>
</protein>
<evidence type="ECO:0000256" key="1">
    <source>
        <dbReference type="SAM" id="SignalP"/>
    </source>
</evidence>
<evidence type="ECO:0000313" key="3">
    <source>
        <dbReference type="Proteomes" id="UP000008694"/>
    </source>
</evidence>
<sequence length="108" mass="12010">MKRSHISSPRSYSRPAISIFSVFLLFLLGLTLTSRKPSDPSFCLAPNRNLSRISKIPKLTYLVTGTKGDSNRDVVFPTLGPSLAGSLSRPKVDRFENNRETKSKLLKS</sequence>
<feature type="signal peptide" evidence="1">
    <location>
        <begin position="1"/>
        <end position="33"/>
    </location>
</feature>
<dbReference type="Gramene" id="scaffold_200932.1">
    <property type="protein sequence ID" value="scaffold_200932.1"/>
    <property type="gene ID" value="scaffold_200932.1"/>
</dbReference>
<organism evidence="3">
    <name type="scientific">Arabidopsis lyrata subsp. lyrata</name>
    <name type="common">Lyre-leaved rock-cress</name>
    <dbReference type="NCBI Taxonomy" id="81972"/>
    <lineage>
        <taxon>Eukaryota</taxon>
        <taxon>Viridiplantae</taxon>
        <taxon>Streptophyta</taxon>
        <taxon>Embryophyta</taxon>
        <taxon>Tracheophyta</taxon>
        <taxon>Spermatophyta</taxon>
        <taxon>Magnoliopsida</taxon>
        <taxon>eudicotyledons</taxon>
        <taxon>Gunneridae</taxon>
        <taxon>Pentapetalae</taxon>
        <taxon>rosids</taxon>
        <taxon>malvids</taxon>
        <taxon>Brassicales</taxon>
        <taxon>Brassicaceae</taxon>
        <taxon>Camelineae</taxon>
        <taxon>Arabidopsis</taxon>
    </lineage>
</organism>
<dbReference type="HOGENOM" id="CLU_2200529_0_0_1"/>
<dbReference type="EMBL" id="GL348714">
    <property type="protein sequence ID" value="EFH64567.1"/>
    <property type="molecule type" value="Genomic_DNA"/>
</dbReference>